<dbReference type="Gene3D" id="2.30.40.10">
    <property type="entry name" value="Urease, subunit C, domain 1"/>
    <property type="match status" value="1"/>
</dbReference>
<dbReference type="InterPro" id="IPR020043">
    <property type="entry name" value="Deacetylase_Atu3266-like"/>
</dbReference>
<evidence type="ECO:0000259" key="1">
    <source>
        <dbReference type="Pfam" id="PF01979"/>
    </source>
</evidence>
<organism evidence="2 3">
    <name type="scientific">Symmachiella macrocystis</name>
    <dbReference type="NCBI Taxonomy" id="2527985"/>
    <lineage>
        <taxon>Bacteria</taxon>
        <taxon>Pseudomonadati</taxon>
        <taxon>Planctomycetota</taxon>
        <taxon>Planctomycetia</taxon>
        <taxon>Planctomycetales</taxon>
        <taxon>Planctomycetaceae</taxon>
        <taxon>Symmachiella</taxon>
    </lineage>
</organism>
<sequence>MSGNTHELLIRAGRVYCAQNRFDAVAAVAVSGGRITAIGPHLSKIVADTELNFPDAVLLPGLVDLHAHPAITGSKYGIHPDTELLKRGVTTVLSQGDAGGNNWEEYRRTTLLPARMRIRMALNLSALGESMPGGCFEEFAWVDVDQCVATINSSVESSGDEIWGIAVNVSRIACGKTDPRAVMDRALQVAAQTGRPILYGMRDPRDWPLDDQLSQLRAGDVVTYCFRAEPFGVVQKGVIPGCIRAARERGVLFDVGHGMASFDFSVAETALAAGFPPDTISSDQYARHIGSKPPHDLLRTMSKLIAAGMPEPDAFAAVTSRPADILRLGNEIGQLTPGACADLTVIQYNADAAALTDTQSVPRPGGCWEPLLTIRAGEQILPT</sequence>
<evidence type="ECO:0000313" key="3">
    <source>
        <dbReference type="Proteomes" id="UP000320735"/>
    </source>
</evidence>
<reference evidence="2 3" key="1">
    <citation type="submission" date="2019-02" db="EMBL/GenBank/DDBJ databases">
        <title>Deep-cultivation of Planctomycetes and their phenomic and genomic characterization uncovers novel biology.</title>
        <authorList>
            <person name="Wiegand S."/>
            <person name="Jogler M."/>
            <person name="Boedeker C."/>
            <person name="Pinto D."/>
            <person name="Vollmers J."/>
            <person name="Rivas-Marin E."/>
            <person name="Kohn T."/>
            <person name="Peeters S.H."/>
            <person name="Heuer A."/>
            <person name="Rast P."/>
            <person name="Oberbeckmann S."/>
            <person name="Bunk B."/>
            <person name="Jeske O."/>
            <person name="Meyerdierks A."/>
            <person name="Storesund J.E."/>
            <person name="Kallscheuer N."/>
            <person name="Luecker S."/>
            <person name="Lage O.M."/>
            <person name="Pohl T."/>
            <person name="Merkel B.J."/>
            <person name="Hornburger P."/>
            <person name="Mueller R.-W."/>
            <person name="Bruemmer F."/>
            <person name="Labrenz M."/>
            <person name="Spormann A.M."/>
            <person name="Op Den Camp H."/>
            <person name="Overmann J."/>
            <person name="Amann R."/>
            <person name="Jetten M.S.M."/>
            <person name="Mascher T."/>
            <person name="Medema M.H."/>
            <person name="Devos D.P."/>
            <person name="Kaster A.-K."/>
            <person name="Ovreas L."/>
            <person name="Rohde M."/>
            <person name="Galperin M.Y."/>
            <person name="Jogler C."/>
        </authorList>
    </citation>
    <scope>NUCLEOTIDE SEQUENCE [LARGE SCALE GENOMIC DNA]</scope>
    <source>
        <strain evidence="2 3">CA54</strain>
    </source>
</reference>
<dbReference type="InterPro" id="IPR011059">
    <property type="entry name" value="Metal-dep_hydrolase_composite"/>
</dbReference>
<dbReference type="GO" id="GO:0016810">
    <property type="term" value="F:hydrolase activity, acting on carbon-nitrogen (but not peptide) bonds"/>
    <property type="evidence" value="ECO:0007669"/>
    <property type="project" value="InterPro"/>
</dbReference>
<dbReference type="AlphaFoldDB" id="A0A5C6BM32"/>
<dbReference type="InterPro" id="IPR032466">
    <property type="entry name" value="Metal_Hydrolase"/>
</dbReference>
<evidence type="ECO:0000313" key="2">
    <source>
        <dbReference type="EMBL" id="TWU12511.1"/>
    </source>
</evidence>
<name>A0A5C6BM32_9PLAN</name>
<dbReference type="SUPFAM" id="SSF51556">
    <property type="entry name" value="Metallo-dependent hydrolases"/>
    <property type="match status" value="1"/>
</dbReference>
<feature type="domain" description="Amidohydrolase-related" evidence="1">
    <location>
        <begin position="267"/>
        <end position="348"/>
    </location>
</feature>
<protein>
    <submittedName>
        <fullName evidence="2">Dihydroorotase</fullName>
    </submittedName>
</protein>
<gene>
    <name evidence="2" type="ORF">CA54_13350</name>
</gene>
<keyword evidence="3" id="KW-1185">Reference proteome</keyword>
<comment type="caution">
    <text evidence="2">The sequence shown here is derived from an EMBL/GenBank/DDBJ whole genome shotgun (WGS) entry which is preliminary data.</text>
</comment>
<dbReference type="SUPFAM" id="SSF51338">
    <property type="entry name" value="Composite domain of metallo-dependent hydrolases"/>
    <property type="match status" value="1"/>
</dbReference>
<dbReference type="PANTHER" id="PTHR42717:SF1">
    <property type="entry name" value="IMIDAZOLONEPROPIONASE AND RELATED AMIDOHYDROLASES"/>
    <property type="match status" value="1"/>
</dbReference>
<dbReference type="OrthoDB" id="9775607at2"/>
<dbReference type="InterPro" id="IPR006680">
    <property type="entry name" value="Amidohydro-rel"/>
</dbReference>
<dbReference type="Proteomes" id="UP000320735">
    <property type="component" value="Unassembled WGS sequence"/>
</dbReference>
<dbReference type="Gene3D" id="3.20.20.140">
    <property type="entry name" value="Metal-dependent hydrolases"/>
    <property type="match status" value="1"/>
</dbReference>
<dbReference type="PANTHER" id="PTHR42717">
    <property type="entry name" value="DIHYDROOROTASE-RELATED"/>
    <property type="match status" value="1"/>
</dbReference>
<dbReference type="GO" id="GO:0019213">
    <property type="term" value="F:deacetylase activity"/>
    <property type="evidence" value="ECO:0007669"/>
    <property type="project" value="InterPro"/>
</dbReference>
<proteinExistence type="predicted"/>
<dbReference type="RefSeq" id="WP_146369971.1">
    <property type="nucleotide sequence ID" value="NZ_SJPP01000001.1"/>
</dbReference>
<dbReference type="Pfam" id="PF01979">
    <property type="entry name" value="Amidohydro_1"/>
    <property type="match status" value="1"/>
</dbReference>
<accession>A0A5C6BM32</accession>
<dbReference type="EMBL" id="SJPP01000001">
    <property type="protein sequence ID" value="TWU12511.1"/>
    <property type="molecule type" value="Genomic_DNA"/>
</dbReference>